<dbReference type="CDD" id="cd01949">
    <property type="entry name" value="GGDEF"/>
    <property type="match status" value="1"/>
</dbReference>
<dbReference type="AlphaFoldDB" id="A0A7W7K8Y1"/>
<feature type="domain" description="PAC" evidence="2">
    <location>
        <begin position="376"/>
        <end position="429"/>
    </location>
</feature>
<dbReference type="SMART" id="SM00267">
    <property type="entry name" value="GGDEF"/>
    <property type="match status" value="1"/>
</dbReference>
<reference evidence="5 6" key="1">
    <citation type="submission" date="2020-08" db="EMBL/GenBank/DDBJ databases">
        <title>Functional genomics of gut bacteria from endangered species of beetles.</title>
        <authorList>
            <person name="Carlos-Shanley C."/>
        </authorList>
    </citation>
    <scope>NUCLEOTIDE SEQUENCE [LARGE SCALE GENOMIC DNA]</scope>
    <source>
        <strain evidence="5 6">S00245</strain>
    </source>
</reference>
<dbReference type="SUPFAM" id="SSF55785">
    <property type="entry name" value="PYP-like sensor domain (PAS domain)"/>
    <property type="match status" value="3"/>
</dbReference>
<dbReference type="CDD" id="cd00130">
    <property type="entry name" value="PAS"/>
    <property type="match status" value="3"/>
</dbReference>
<evidence type="ECO:0000313" key="5">
    <source>
        <dbReference type="EMBL" id="MBB4857703.1"/>
    </source>
</evidence>
<dbReference type="NCBIfam" id="TIGR00229">
    <property type="entry name" value="sensory_box"/>
    <property type="match status" value="3"/>
</dbReference>
<name>A0A7W7K8Y1_9SPHN</name>
<protein>
    <submittedName>
        <fullName evidence="5">Diguanylate cyclase (GGDEF)-like protein/PAS domain S-box-containing protein</fullName>
    </submittedName>
</protein>
<comment type="caution">
    <text evidence="5">The sequence shown here is derived from an EMBL/GenBank/DDBJ whole genome shotgun (WGS) entry which is preliminary data.</text>
</comment>
<dbReference type="InterPro" id="IPR035919">
    <property type="entry name" value="EAL_sf"/>
</dbReference>
<dbReference type="PROSITE" id="PS50887">
    <property type="entry name" value="GGDEF"/>
    <property type="match status" value="1"/>
</dbReference>
<dbReference type="EMBL" id="JACHLR010000003">
    <property type="protein sequence ID" value="MBB4857703.1"/>
    <property type="molecule type" value="Genomic_DNA"/>
</dbReference>
<evidence type="ECO:0000259" key="2">
    <source>
        <dbReference type="PROSITE" id="PS50113"/>
    </source>
</evidence>
<dbReference type="InterPro" id="IPR000014">
    <property type="entry name" value="PAS"/>
</dbReference>
<dbReference type="SMART" id="SM00091">
    <property type="entry name" value="PAS"/>
    <property type="match status" value="3"/>
</dbReference>
<dbReference type="Pfam" id="PF00990">
    <property type="entry name" value="GGDEF"/>
    <property type="match status" value="1"/>
</dbReference>
<dbReference type="InterPro" id="IPR000160">
    <property type="entry name" value="GGDEF_dom"/>
</dbReference>
<gene>
    <name evidence="5" type="ORF">HNO88_001014</name>
</gene>
<sequence>MRELPEYDGEAPTPLEAEHASRLLAELERAAPSLARIAAQPEAALPLLFQDMIDALSQANVGFVYRALDGRILAANDFFCELMGRRREELADVTLEQYSHPDEIGPLLDLFREHVRDATPFHAERRFLRPDGTHTWCLVHVSFLCDGNGRPTGTIAVVLDDTIRRNAEAELRESEAHYRHSCELAAQIRWTAAPDGAILEVSSRWANVTGRSVREALGHGWMRALHKDDVATTCGAWEDVLVSMDPLDVSHRLRTADGTDRWFRARAAPRLDDAGKVVRWYGTLEDIDDRKRTEEALRESEERFRLAAKAAGLGIWDFDAVQDRREWSDDFKRMVGLPLDAEPDPAVALALVVPEDRQLLQELVDAVEVNDSEHRFEVVLRIRRADNGEERWMQTSGWRIDGPNGRLERVLVTIRDVTEQRNADERVRWTANHDALTGLPNRAYFNQHLETAIARAREHGETLALVIFDIDNFKEANDTIGHDGGDALLRAFSARLTAGIGERGFVARLGGDEFAAFVQVMDEKALSGLVLPSLQDVADHLECDAHGIACEATAGAALFPRDGFSTDELLKAADIALYAGKSAQRGTLTMFRPQLREPVQRRASMLATARNVIADERVMPFYQPKVRLADGRIAGFEALMRWRHDELGVLGPDRLWAAFEDFNLATALGERMLDGVCRDIARWREEGFDFGRVAVNLSPAEFRREDLFDRVMACLHRSRVAPSMLELEVTETVFMGRGADSVSDVLERFHREGISLALDDFGTGYASLTHLQAFPVDVIKIDRSFVTHLAPDSANAAIVDAIIGLAERLGMDVIAEGIEAAQEARYLRERGCGYGQGYLFGRAMAANAVLRLLAQPQRPSGELE</sequence>
<dbReference type="PANTHER" id="PTHR44757">
    <property type="entry name" value="DIGUANYLATE CYCLASE DGCP"/>
    <property type="match status" value="1"/>
</dbReference>
<evidence type="ECO:0000259" key="4">
    <source>
        <dbReference type="PROSITE" id="PS50887"/>
    </source>
</evidence>
<accession>A0A7W7K8Y1</accession>
<dbReference type="Pfam" id="PF08447">
    <property type="entry name" value="PAS_3"/>
    <property type="match status" value="3"/>
</dbReference>
<dbReference type="SMART" id="SM00052">
    <property type="entry name" value="EAL"/>
    <property type="match status" value="1"/>
</dbReference>
<dbReference type="InterPro" id="IPR001610">
    <property type="entry name" value="PAC"/>
</dbReference>
<dbReference type="SMART" id="SM00086">
    <property type="entry name" value="PAC"/>
    <property type="match status" value="3"/>
</dbReference>
<dbReference type="InterPro" id="IPR000700">
    <property type="entry name" value="PAS-assoc_C"/>
</dbReference>
<dbReference type="Gene3D" id="3.30.70.270">
    <property type="match status" value="1"/>
</dbReference>
<dbReference type="PROSITE" id="PS50113">
    <property type="entry name" value="PAC"/>
    <property type="match status" value="3"/>
</dbReference>
<evidence type="ECO:0000313" key="6">
    <source>
        <dbReference type="Proteomes" id="UP000555448"/>
    </source>
</evidence>
<dbReference type="InterPro" id="IPR001633">
    <property type="entry name" value="EAL_dom"/>
</dbReference>
<dbReference type="InterPro" id="IPR052155">
    <property type="entry name" value="Biofilm_reg_signaling"/>
</dbReference>
<dbReference type="SUPFAM" id="SSF141868">
    <property type="entry name" value="EAL domain-like"/>
    <property type="match status" value="1"/>
</dbReference>
<dbReference type="PANTHER" id="PTHR44757:SF2">
    <property type="entry name" value="BIOFILM ARCHITECTURE MAINTENANCE PROTEIN MBAA"/>
    <property type="match status" value="1"/>
</dbReference>
<evidence type="ECO:0000259" key="1">
    <source>
        <dbReference type="PROSITE" id="PS50112"/>
    </source>
</evidence>
<dbReference type="InterPro" id="IPR043128">
    <property type="entry name" value="Rev_trsase/Diguanyl_cyclase"/>
</dbReference>
<dbReference type="Gene3D" id="3.20.20.450">
    <property type="entry name" value="EAL domain"/>
    <property type="match status" value="1"/>
</dbReference>
<dbReference type="Proteomes" id="UP000555448">
    <property type="component" value="Unassembled WGS sequence"/>
</dbReference>
<evidence type="ECO:0000259" key="3">
    <source>
        <dbReference type="PROSITE" id="PS50883"/>
    </source>
</evidence>
<feature type="domain" description="PAC" evidence="2">
    <location>
        <begin position="121"/>
        <end position="173"/>
    </location>
</feature>
<proteinExistence type="predicted"/>
<organism evidence="5 6">
    <name type="scientific">Novosphingobium chloroacetimidivorans</name>
    <dbReference type="NCBI Taxonomy" id="1428314"/>
    <lineage>
        <taxon>Bacteria</taxon>
        <taxon>Pseudomonadati</taxon>
        <taxon>Pseudomonadota</taxon>
        <taxon>Alphaproteobacteria</taxon>
        <taxon>Sphingomonadales</taxon>
        <taxon>Sphingomonadaceae</taxon>
        <taxon>Novosphingobium</taxon>
    </lineage>
</organism>
<dbReference type="SUPFAM" id="SSF55073">
    <property type="entry name" value="Nucleotide cyclase"/>
    <property type="match status" value="1"/>
</dbReference>
<dbReference type="InterPro" id="IPR029787">
    <property type="entry name" value="Nucleotide_cyclase"/>
</dbReference>
<feature type="domain" description="PAC" evidence="2">
    <location>
        <begin position="247"/>
        <end position="299"/>
    </location>
</feature>
<dbReference type="PROSITE" id="PS50883">
    <property type="entry name" value="EAL"/>
    <property type="match status" value="1"/>
</dbReference>
<feature type="domain" description="EAL" evidence="3">
    <location>
        <begin position="602"/>
        <end position="857"/>
    </location>
</feature>
<dbReference type="NCBIfam" id="TIGR00254">
    <property type="entry name" value="GGDEF"/>
    <property type="match status" value="1"/>
</dbReference>
<dbReference type="Gene3D" id="3.30.450.20">
    <property type="entry name" value="PAS domain"/>
    <property type="match status" value="3"/>
</dbReference>
<feature type="domain" description="PAS" evidence="1">
    <location>
        <begin position="48"/>
        <end position="118"/>
    </location>
</feature>
<dbReference type="InterPro" id="IPR035965">
    <property type="entry name" value="PAS-like_dom_sf"/>
</dbReference>
<dbReference type="RefSeq" id="WP_184242971.1">
    <property type="nucleotide sequence ID" value="NZ_JACHLR010000003.1"/>
</dbReference>
<keyword evidence="6" id="KW-1185">Reference proteome</keyword>
<dbReference type="PROSITE" id="PS50112">
    <property type="entry name" value="PAS"/>
    <property type="match status" value="1"/>
</dbReference>
<dbReference type="CDD" id="cd01948">
    <property type="entry name" value="EAL"/>
    <property type="match status" value="1"/>
</dbReference>
<dbReference type="Pfam" id="PF00563">
    <property type="entry name" value="EAL"/>
    <property type="match status" value="1"/>
</dbReference>
<dbReference type="InterPro" id="IPR013655">
    <property type="entry name" value="PAS_fold_3"/>
</dbReference>
<feature type="domain" description="GGDEF" evidence="4">
    <location>
        <begin position="461"/>
        <end position="593"/>
    </location>
</feature>